<dbReference type="AlphaFoldDB" id="A0A507F8R8"/>
<dbReference type="InterPro" id="IPR036851">
    <property type="entry name" value="Chloroperoxidase-like_sf"/>
</dbReference>
<dbReference type="PANTHER" id="PTHR33577:SF9">
    <property type="entry name" value="PEROXIDASE STCC"/>
    <property type="match status" value="1"/>
</dbReference>
<evidence type="ECO:0000256" key="7">
    <source>
        <dbReference type="ARBA" id="ARBA00025795"/>
    </source>
</evidence>
<evidence type="ECO:0000256" key="8">
    <source>
        <dbReference type="SAM" id="SignalP"/>
    </source>
</evidence>
<keyword evidence="5" id="KW-0560">Oxidoreductase</keyword>
<keyword evidence="2" id="KW-0575">Peroxidase</keyword>
<dbReference type="EMBL" id="QEAP01000221">
    <property type="protein sequence ID" value="TPX72534.1"/>
    <property type="molecule type" value="Genomic_DNA"/>
</dbReference>
<comment type="caution">
    <text evidence="10">The sequence shown here is derived from an EMBL/GenBank/DDBJ whole genome shotgun (WGS) entry which is preliminary data.</text>
</comment>
<keyword evidence="3" id="KW-0349">Heme</keyword>
<feature type="chain" id="PRO_5021484269" description="Heme haloperoxidase family profile domain-containing protein" evidence="8">
    <location>
        <begin position="19"/>
        <end position="263"/>
    </location>
</feature>
<dbReference type="SUPFAM" id="SSF47571">
    <property type="entry name" value="Cloroperoxidase"/>
    <property type="match status" value="1"/>
</dbReference>
<organism evidence="10 11">
    <name type="scientific">Chytriomyces confervae</name>
    <dbReference type="NCBI Taxonomy" id="246404"/>
    <lineage>
        <taxon>Eukaryota</taxon>
        <taxon>Fungi</taxon>
        <taxon>Fungi incertae sedis</taxon>
        <taxon>Chytridiomycota</taxon>
        <taxon>Chytridiomycota incertae sedis</taxon>
        <taxon>Chytridiomycetes</taxon>
        <taxon>Chytridiales</taxon>
        <taxon>Chytriomycetaceae</taxon>
        <taxon>Chytriomyces</taxon>
    </lineage>
</organism>
<dbReference type="PANTHER" id="PTHR33577">
    <property type="entry name" value="STERIGMATOCYSTIN BIOSYNTHESIS PEROXIDASE STCC-RELATED"/>
    <property type="match status" value="1"/>
</dbReference>
<dbReference type="PROSITE" id="PS51405">
    <property type="entry name" value="HEME_HALOPEROXIDASE"/>
    <property type="match status" value="1"/>
</dbReference>
<evidence type="ECO:0000313" key="11">
    <source>
        <dbReference type="Proteomes" id="UP000320333"/>
    </source>
</evidence>
<dbReference type="InterPro" id="IPR000028">
    <property type="entry name" value="Chloroperoxidase"/>
</dbReference>
<evidence type="ECO:0000256" key="3">
    <source>
        <dbReference type="ARBA" id="ARBA00022617"/>
    </source>
</evidence>
<keyword evidence="4" id="KW-0479">Metal-binding</keyword>
<evidence type="ECO:0000256" key="2">
    <source>
        <dbReference type="ARBA" id="ARBA00022559"/>
    </source>
</evidence>
<feature type="domain" description="Heme haloperoxidase family profile" evidence="9">
    <location>
        <begin position="35"/>
        <end position="260"/>
    </location>
</feature>
<keyword evidence="11" id="KW-1185">Reference proteome</keyword>
<evidence type="ECO:0000313" key="10">
    <source>
        <dbReference type="EMBL" id="TPX72534.1"/>
    </source>
</evidence>
<comment type="similarity">
    <text evidence="7">Belongs to the chloroperoxidase family.</text>
</comment>
<dbReference type="GO" id="GO:0046872">
    <property type="term" value="F:metal ion binding"/>
    <property type="evidence" value="ECO:0007669"/>
    <property type="project" value="UniProtKB-KW"/>
</dbReference>
<dbReference type="OrthoDB" id="407298at2759"/>
<evidence type="ECO:0000259" key="9">
    <source>
        <dbReference type="PROSITE" id="PS51405"/>
    </source>
</evidence>
<gene>
    <name evidence="10" type="ORF">CcCBS67573_g05799</name>
</gene>
<dbReference type="Pfam" id="PF01328">
    <property type="entry name" value="Peroxidase_2"/>
    <property type="match status" value="1"/>
</dbReference>
<keyword evidence="6" id="KW-0408">Iron</keyword>
<protein>
    <recommendedName>
        <fullName evidence="9">Heme haloperoxidase family profile domain-containing protein</fullName>
    </recommendedName>
</protein>
<dbReference type="GO" id="GO:0004601">
    <property type="term" value="F:peroxidase activity"/>
    <property type="evidence" value="ECO:0007669"/>
    <property type="project" value="UniProtKB-KW"/>
</dbReference>
<evidence type="ECO:0000256" key="4">
    <source>
        <dbReference type="ARBA" id="ARBA00022723"/>
    </source>
</evidence>
<evidence type="ECO:0000256" key="5">
    <source>
        <dbReference type="ARBA" id="ARBA00023002"/>
    </source>
</evidence>
<feature type="signal peptide" evidence="8">
    <location>
        <begin position="1"/>
        <end position="18"/>
    </location>
</feature>
<comment type="cofactor">
    <cofactor evidence="1">
        <name>heme b</name>
        <dbReference type="ChEBI" id="CHEBI:60344"/>
    </cofactor>
</comment>
<dbReference type="Gene3D" id="1.10.489.10">
    <property type="entry name" value="Chloroperoxidase-like"/>
    <property type="match status" value="1"/>
</dbReference>
<name>A0A507F8R8_9FUNG</name>
<accession>A0A507F8R8</accession>
<evidence type="ECO:0000256" key="6">
    <source>
        <dbReference type="ARBA" id="ARBA00023004"/>
    </source>
</evidence>
<sequence>MYAPLIHIIAFACTSSLAFPVQQPLFPVASIDETPVGVYLPPAATDIRGPCPALNTMANHGYIPRDGRHITQPMLMDVLERVLGLGRTNIRLATVAAFALKTSTWFPGVRDPAEVLEDGTPYLNLDDLNMHGRIEHDASLTRQDSFFGNNWSVDQSLLAQFKNSSSDGKVVTLDDMAAYRVARTAHSKENNPEADLSAGPQKFCWGEASLSMMIFGNSNEISIDYIESFFGQERIPDGYQKPDPPVGYFALQSHISDLQGRAN</sequence>
<evidence type="ECO:0000256" key="1">
    <source>
        <dbReference type="ARBA" id="ARBA00001970"/>
    </source>
</evidence>
<dbReference type="STRING" id="246404.A0A507F8R8"/>
<reference evidence="10 11" key="1">
    <citation type="journal article" date="2019" name="Sci. Rep.">
        <title>Comparative genomics of chytrid fungi reveal insights into the obligate biotrophic and pathogenic lifestyle of Synchytrium endobioticum.</title>
        <authorList>
            <person name="van de Vossenberg B.T.L.H."/>
            <person name="Warris S."/>
            <person name="Nguyen H.D.T."/>
            <person name="van Gent-Pelzer M.P.E."/>
            <person name="Joly D.L."/>
            <person name="van de Geest H.C."/>
            <person name="Bonants P.J.M."/>
            <person name="Smith D.S."/>
            <person name="Levesque C.A."/>
            <person name="van der Lee T.A.J."/>
        </authorList>
    </citation>
    <scope>NUCLEOTIDE SEQUENCE [LARGE SCALE GENOMIC DNA]</scope>
    <source>
        <strain evidence="10 11">CBS 675.73</strain>
    </source>
</reference>
<keyword evidence="8" id="KW-0732">Signal</keyword>
<dbReference type="Proteomes" id="UP000320333">
    <property type="component" value="Unassembled WGS sequence"/>
</dbReference>
<proteinExistence type="inferred from homology"/>